<evidence type="ECO:0000256" key="9">
    <source>
        <dbReference type="ARBA" id="ARBA00022898"/>
    </source>
</evidence>
<comment type="caution">
    <text evidence="12">The sequence shown here is derived from an EMBL/GenBank/DDBJ whole genome shotgun (WGS) entry which is preliminary data.</text>
</comment>
<comment type="cofactor">
    <cofactor evidence="1 11">
        <name>pyridoxal 5'-phosphate</name>
        <dbReference type="ChEBI" id="CHEBI:597326"/>
    </cofactor>
</comment>
<dbReference type="AlphaFoldDB" id="A0A1H2VVG5"/>
<comment type="function">
    <text evidence="11">Catalyzes the transfer of the alpha-amino group from S-adenosyl-L-methionine (SAM) to 7-keto-8-aminopelargonic acid (KAPA) to form 7,8-diaminopelargonic acid (DAPA). It is the only aminotransferase known to utilize SAM as an amino donor.</text>
</comment>
<organism evidence="12 13">
    <name type="scientific">Acidaminococcus fermentans</name>
    <dbReference type="NCBI Taxonomy" id="905"/>
    <lineage>
        <taxon>Bacteria</taxon>
        <taxon>Bacillati</taxon>
        <taxon>Bacillota</taxon>
        <taxon>Negativicutes</taxon>
        <taxon>Acidaminococcales</taxon>
        <taxon>Acidaminococcaceae</taxon>
        <taxon>Acidaminococcus</taxon>
    </lineage>
</organism>
<dbReference type="NCBIfam" id="TIGR00508">
    <property type="entry name" value="bioA"/>
    <property type="match status" value="1"/>
</dbReference>
<keyword evidence="5 11" id="KW-0032">Aminotransferase</keyword>
<dbReference type="UniPathway" id="UPA00078">
    <property type="reaction ID" value="UER00160"/>
</dbReference>
<dbReference type="CDD" id="cd00610">
    <property type="entry name" value="OAT_like"/>
    <property type="match status" value="1"/>
</dbReference>
<comment type="subunit">
    <text evidence="3 11">Homodimer.</text>
</comment>
<dbReference type="InterPro" id="IPR015424">
    <property type="entry name" value="PyrdxlP-dep_Trfase"/>
</dbReference>
<evidence type="ECO:0000256" key="4">
    <source>
        <dbReference type="ARBA" id="ARBA00022490"/>
    </source>
</evidence>
<dbReference type="EMBL" id="FNOP01000005">
    <property type="protein sequence ID" value="SDW72412.1"/>
    <property type="molecule type" value="Genomic_DNA"/>
</dbReference>
<reference evidence="12 13" key="1">
    <citation type="submission" date="2016-10" db="EMBL/GenBank/DDBJ databases">
        <authorList>
            <person name="Varghese N."/>
            <person name="Submissions S."/>
        </authorList>
    </citation>
    <scope>NUCLEOTIDE SEQUENCE [LARGE SCALE GENOMIC DNA]</scope>
    <source>
        <strain evidence="12 13">WCC6</strain>
    </source>
</reference>
<dbReference type="InterPro" id="IPR005814">
    <property type="entry name" value="Aminotrans_3"/>
</dbReference>
<feature type="binding site" evidence="11">
    <location>
        <position position="318"/>
    </location>
    <ligand>
        <name>substrate</name>
    </ligand>
</feature>
<feature type="binding site" evidence="11">
    <location>
        <position position="283"/>
    </location>
    <ligand>
        <name>substrate</name>
    </ligand>
</feature>
<dbReference type="Gene3D" id="3.40.640.10">
    <property type="entry name" value="Type I PLP-dependent aspartate aminotransferase-like (Major domain)"/>
    <property type="match status" value="1"/>
</dbReference>
<comment type="subcellular location">
    <subcellularLocation>
        <location evidence="2 11">Cytoplasm</location>
    </subcellularLocation>
</comment>
<keyword evidence="7 11" id="KW-0949">S-adenosyl-L-methionine</keyword>
<dbReference type="PROSITE" id="PS00600">
    <property type="entry name" value="AA_TRANSFER_CLASS_3"/>
    <property type="match status" value="1"/>
</dbReference>
<comment type="pathway">
    <text evidence="11">Cofactor biosynthesis; biotin biosynthesis; 7,8-diaminononanoate from 8-amino-7-oxononanoate (SAM route): step 1/1.</text>
</comment>
<comment type="catalytic activity">
    <reaction evidence="11">
        <text>(8S)-8-amino-7-oxononanoate + S-adenosyl-L-methionine = S-adenosyl-4-methylsulfanyl-2-oxobutanoate + (7R,8S)-7,8-diammoniononanoate</text>
        <dbReference type="Rhea" id="RHEA:16861"/>
        <dbReference type="ChEBI" id="CHEBI:16490"/>
        <dbReference type="ChEBI" id="CHEBI:59789"/>
        <dbReference type="ChEBI" id="CHEBI:149468"/>
        <dbReference type="ChEBI" id="CHEBI:149469"/>
        <dbReference type="EC" id="2.6.1.62"/>
    </reaction>
</comment>
<dbReference type="EC" id="2.6.1.62" evidence="11"/>
<dbReference type="HAMAP" id="MF_00834">
    <property type="entry name" value="BioA"/>
    <property type="match status" value="1"/>
</dbReference>
<dbReference type="Gene3D" id="3.90.1150.10">
    <property type="entry name" value="Aspartate Aminotransferase, domain 1"/>
    <property type="match status" value="1"/>
</dbReference>
<comment type="similarity">
    <text evidence="10 11">Belongs to the class-III pyridoxal-phosphate-dependent aminotransferase family. BioA subfamily.</text>
</comment>
<dbReference type="InterPro" id="IPR005815">
    <property type="entry name" value="BioA"/>
</dbReference>
<accession>A0A1H2VVG5</accession>
<evidence type="ECO:0000313" key="13">
    <source>
        <dbReference type="Proteomes" id="UP000182379"/>
    </source>
</evidence>
<sequence>MEHKTMEQRDLDLIWHPCSQMKDYETLPPMVIDHAQGVWLYDIHGKAYLDIVSSWWANLLGHRNPVLNARIKSQLDKLEHVIFANFTHEPAITLAERLKVLVPEGLCRFQFHDNGSASVEAALKLCFQYWAQTGHPEKQRFMCLTEGYHGETIGALSVGSMDLFAKLYQPMMMDNIHVEAPDCFRCPYGKDRDHCRCECFAKAEEAFVRHGKETAAMIVEPLLQGSAGMRVYPALYLQKLRALCDAYEVKLIADEIATGFGRTGTLFACGQAGITPDVMCLSKGLTGGYMPMSLTVTNQEIYDAFYDDYGKHKAFLHSHTYAGNPLGCAAAHGVLDVLEQDSILPRARKIAQWLTEEMEARFGNHPLVGEIRHIGLIHALELVADKKTKAPFPAEKRLGYQFYRKALERGLVLRPLGDVLYFNPPLTITRGELTQAMDILEQVLA</sequence>
<dbReference type="GO" id="GO:0005737">
    <property type="term" value="C:cytoplasm"/>
    <property type="evidence" value="ECO:0007669"/>
    <property type="project" value="UniProtKB-SubCell"/>
</dbReference>
<dbReference type="PANTHER" id="PTHR42684">
    <property type="entry name" value="ADENOSYLMETHIONINE-8-AMINO-7-OXONONANOATE AMINOTRANSFERASE"/>
    <property type="match status" value="1"/>
</dbReference>
<keyword evidence="6 11" id="KW-0808">Transferase</keyword>
<dbReference type="SUPFAM" id="SSF53383">
    <property type="entry name" value="PLP-dependent transferases"/>
    <property type="match status" value="1"/>
</dbReference>
<evidence type="ECO:0000256" key="11">
    <source>
        <dbReference type="HAMAP-Rule" id="MF_00834"/>
    </source>
</evidence>
<dbReference type="NCBIfam" id="NF004624">
    <property type="entry name" value="PRK05964.1"/>
    <property type="match status" value="1"/>
</dbReference>
<keyword evidence="9 11" id="KW-0663">Pyridoxal phosphate</keyword>
<proteinExistence type="inferred from homology"/>
<evidence type="ECO:0000256" key="8">
    <source>
        <dbReference type="ARBA" id="ARBA00022756"/>
    </source>
</evidence>
<evidence type="ECO:0000256" key="6">
    <source>
        <dbReference type="ARBA" id="ARBA00022679"/>
    </source>
</evidence>
<dbReference type="InterPro" id="IPR049704">
    <property type="entry name" value="Aminotrans_3_PPA_site"/>
</dbReference>
<dbReference type="GO" id="GO:0030170">
    <property type="term" value="F:pyridoxal phosphate binding"/>
    <property type="evidence" value="ECO:0007669"/>
    <property type="project" value="UniProtKB-UniRule"/>
</dbReference>
<dbReference type="InterPro" id="IPR015421">
    <property type="entry name" value="PyrdxlP-dep_Trfase_major"/>
</dbReference>
<dbReference type="Pfam" id="PF00202">
    <property type="entry name" value="Aminotran_3"/>
    <property type="match status" value="1"/>
</dbReference>
<evidence type="ECO:0000256" key="1">
    <source>
        <dbReference type="ARBA" id="ARBA00001933"/>
    </source>
</evidence>
<dbReference type="Proteomes" id="UP000182379">
    <property type="component" value="Unassembled WGS sequence"/>
</dbReference>
<evidence type="ECO:0000256" key="2">
    <source>
        <dbReference type="ARBA" id="ARBA00004496"/>
    </source>
</evidence>
<dbReference type="InterPro" id="IPR015422">
    <property type="entry name" value="PyrdxlP-dep_Trfase_small"/>
</dbReference>
<feature type="binding site" evidence="11">
    <location>
        <begin position="319"/>
        <end position="320"/>
    </location>
    <ligand>
        <name>pyridoxal 5'-phosphate</name>
        <dbReference type="ChEBI" id="CHEBI:597326"/>
    </ligand>
</feature>
<feature type="site" description="Participates in the substrate recognition with KAPA and in a stacking interaction with the adenine ring of SAM" evidence="11">
    <location>
        <position position="18"/>
    </location>
</feature>
<dbReference type="GO" id="GO:0009102">
    <property type="term" value="P:biotin biosynthetic process"/>
    <property type="evidence" value="ECO:0007669"/>
    <property type="project" value="UniProtKB-UniRule"/>
</dbReference>
<keyword evidence="4 11" id="KW-0963">Cytoplasm</keyword>
<dbReference type="PIRSF" id="PIRSF000521">
    <property type="entry name" value="Transaminase_4ab_Lys_Orn"/>
    <property type="match status" value="1"/>
</dbReference>
<feature type="binding site" evidence="11">
    <location>
        <position position="148"/>
    </location>
    <ligand>
        <name>substrate</name>
    </ligand>
</feature>
<evidence type="ECO:0000256" key="10">
    <source>
        <dbReference type="ARBA" id="ARBA00060970"/>
    </source>
</evidence>
<feature type="binding site" evidence="11">
    <location>
        <position position="254"/>
    </location>
    <ligand>
        <name>pyridoxal 5'-phosphate</name>
        <dbReference type="ChEBI" id="CHEBI:597326"/>
    </ligand>
</feature>
<evidence type="ECO:0000256" key="7">
    <source>
        <dbReference type="ARBA" id="ARBA00022691"/>
    </source>
</evidence>
<feature type="binding site" evidence="11">
    <location>
        <position position="55"/>
    </location>
    <ligand>
        <name>substrate</name>
    </ligand>
</feature>
<dbReference type="PANTHER" id="PTHR42684:SF17">
    <property type="entry name" value="ADENOSYLMETHIONINE-8-AMINO-7-OXONONANOATE AMINOTRANSFERASE"/>
    <property type="match status" value="1"/>
</dbReference>
<feature type="binding site" evidence="11">
    <location>
        <position position="414"/>
    </location>
    <ligand>
        <name>substrate</name>
    </ligand>
</feature>
<feature type="modified residue" description="N6-(pyridoxal phosphate)lysine" evidence="11">
    <location>
        <position position="283"/>
    </location>
</feature>
<dbReference type="GO" id="GO:0004015">
    <property type="term" value="F:adenosylmethionine-8-amino-7-oxononanoate transaminase activity"/>
    <property type="evidence" value="ECO:0007669"/>
    <property type="project" value="UniProtKB-UniRule"/>
</dbReference>
<feature type="binding site" evidence="11">
    <location>
        <begin position="115"/>
        <end position="116"/>
    </location>
    <ligand>
        <name>pyridoxal 5'-phosphate</name>
        <dbReference type="ChEBI" id="CHEBI:597326"/>
    </ligand>
</feature>
<keyword evidence="8 11" id="KW-0093">Biotin biosynthesis</keyword>
<evidence type="ECO:0000256" key="3">
    <source>
        <dbReference type="ARBA" id="ARBA00011738"/>
    </source>
</evidence>
<dbReference type="RefSeq" id="WP_074705273.1">
    <property type="nucleotide sequence ID" value="NZ_FNOP01000005.1"/>
</dbReference>
<evidence type="ECO:0000313" key="12">
    <source>
        <dbReference type="EMBL" id="SDW72412.1"/>
    </source>
</evidence>
<evidence type="ECO:0000256" key="5">
    <source>
        <dbReference type="ARBA" id="ARBA00022576"/>
    </source>
</evidence>
<gene>
    <name evidence="11" type="primary">bioA</name>
    <name evidence="12" type="ORF">SAMN05216495_10513</name>
</gene>
<protein>
    <recommendedName>
        <fullName evidence="11">Adenosylmethionine-8-amino-7-oxononanoate aminotransferase</fullName>
        <ecNumber evidence="11">2.6.1.62</ecNumber>
    </recommendedName>
    <alternativeName>
        <fullName evidence="11">7,8-diamino-pelargonic acid aminotransferase</fullName>
        <shortName evidence="11">DAPA AT</shortName>
        <shortName evidence="11">DAPA aminotransferase</shortName>
    </alternativeName>
    <alternativeName>
        <fullName evidence="11">7,8-diaminononanoate synthase</fullName>
        <shortName evidence="11">DANS</shortName>
    </alternativeName>
    <alternativeName>
        <fullName evidence="11">Diaminopelargonic acid synthase</fullName>
    </alternativeName>
</protein>
<name>A0A1H2VVG5_ACIFE</name>
<dbReference type="FunFam" id="3.40.640.10:FF:000078">
    <property type="entry name" value="Adenosylmethionine-8-amino-7-oxononanoate aminotransferase"/>
    <property type="match status" value="1"/>
</dbReference>